<dbReference type="OrthoDB" id="2919534at2759"/>
<proteinExistence type="predicted"/>
<reference evidence="4 5" key="1">
    <citation type="submission" date="2019-08" db="EMBL/GenBank/DDBJ databases">
        <title>Draft genome sequences of two oriental melons (Cucumis melo L. var makuwa).</title>
        <authorList>
            <person name="Kwon S.-Y."/>
        </authorList>
    </citation>
    <scope>NUCLEOTIDE SEQUENCE [LARGE SCALE GENOMIC DNA]</scope>
    <source>
        <strain evidence="5">cv. Chang Bougi</strain>
        <strain evidence="4">cv. SW 3</strain>
        <tissue evidence="3">Leaf</tissue>
    </source>
</reference>
<name>A0A5D3DM55_CUCMM</name>
<sequence>MLHQCFEFYKQRIIKVDVDIKPFLESESHFPDAKFYIKGDDISEVISTEVPVAKGTYKLEQRTITTKKPNEGDALHGRENDEPTVQAKFKVPENEKMAIPLEKASKPLVLRYIPLS</sequence>
<accession>A0A5D3DM55</accession>
<feature type="region of interest" description="Disordered" evidence="1">
    <location>
        <begin position="65"/>
        <end position="85"/>
    </location>
</feature>
<dbReference type="EMBL" id="SSTD01003946">
    <property type="protein sequence ID" value="TYK24379.1"/>
    <property type="molecule type" value="Genomic_DNA"/>
</dbReference>
<evidence type="ECO:0000313" key="5">
    <source>
        <dbReference type="Proteomes" id="UP000321947"/>
    </source>
</evidence>
<feature type="compositionally biased region" description="Basic and acidic residues" evidence="1">
    <location>
        <begin position="68"/>
        <end position="81"/>
    </location>
</feature>
<evidence type="ECO:0000313" key="4">
    <source>
        <dbReference type="Proteomes" id="UP000321393"/>
    </source>
</evidence>
<organism evidence="3 5">
    <name type="scientific">Cucumis melo var. makuwa</name>
    <name type="common">Oriental melon</name>
    <dbReference type="NCBI Taxonomy" id="1194695"/>
    <lineage>
        <taxon>Eukaryota</taxon>
        <taxon>Viridiplantae</taxon>
        <taxon>Streptophyta</taxon>
        <taxon>Embryophyta</taxon>
        <taxon>Tracheophyta</taxon>
        <taxon>Spermatophyta</taxon>
        <taxon>Magnoliopsida</taxon>
        <taxon>eudicotyledons</taxon>
        <taxon>Gunneridae</taxon>
        <taxon>Pentapetalae</taxon>
        <taxon>rosids</taxon>
        <taxon>fabids</taxon>
        <taxon>Cucurbitales</taxon>
        <taxon>Cucurbitaceae</taxon>
        <taxon>Benincaseae</taxon>
        <taxon>Cucumis</taxon>
    </lineage>
</organism>
<evidence type="ECO:0000256" key="1">
    <source>
        <dbReference type="SAM" id="MobiDB-lite"/>
    </source>
</evidence>
<evidence type="ECO:0000313" key="3">
    <source>
        <dbReference type="EMBL" id="TYK24379.1"/>
    </source>
</evidence>
<evidence type="ECO:0000313" key="2">
    <source>
        <dbReference type="EMBL" id="KAA0041506.1"/>
    </source>
</evidence>
<comment type="caution">
    <text evidence="3">The sequence shown here is derived from an EMBL/GenBank/DDBJ whole genome shotgun (WGS) entry which is preliminary data.</text>
</comment>
<dbReference type="Proteomes" id="UP000321947">
    <property type="component" value="Unassembled WGS sequence"/>
</dbReference>
<protein>
    <submittedName>
        <fullName evidence="3">Uncharacterized protein</fullName>
    </submittedName>
</protein>
<dbReference type="Proteomes" id="UP000321393">
    <property type="component" value="Unassembled WGS sequence"/>
</dbReference>
<gene>
    <name evidence="3" type="ORF">E5676_scaffold205G001640</name>
    <name evidence="2" type="ORF">E6C27_scaffold6G00980</name>
</gene>
<dbReference type="EMBL" id="SSTE01016577">
    <property type="protein sequence ID" value="KAA0041506.1"/>
    <property type="molecule type" value="Genomic_DNA"/>
</dbReference>
<dbReference type="AlphaFoldDB" id="A0A5D3DM55"/>